<organism evidence="2 3">
    <name type="scientific">Plasmodium fragile</name>
    <dbReference type="NCBI Taxonomy" id="5857"/>
    <lineage>
        <taxon>Eukaryota</taxon>
        <taxon>Sar</taxon>
        <taxon>Alveolata</taxon>
        <taxon>Apicomplexa</taxon>
        <taxon>Aconoidasida</taxon>
        <taxon>Haemosporida</taxon>
        <taxon>Plasmodiidae</taxon>
        <taxon>Plasmodium</taxon>
        <taxon>Plasmodium (Plasmodium)</taxon>
    </lineage>
</organism>
<dbReference type="OMA" id="NDNREFF"/>
<dbReference type="SMART" id="SM00651">
    <property type="entry name" value="Sm"/>
    <property type="match status" value="1"/>
</dbReference>
<dbReference type="Gene3D" id="2.30.30.100">
    <property type="match status" value="1"/>
</dbReference>
<dbReference type="EMBL" id="KQ001708">
    <property type="protein sequence ID" value="KJP85900.1"/>
    <property type="molecule type" value="Genomic_DNA"/>
</dbReference>
<reference evidence="2 3" key="1">
    <citation type="submission" date="2014-03" db="EMBL/GenBank/DDBJ databases">
        <title>The Genome Sequence of Plasmodium fragile nilgiri.</title>
        <authorList>
            <consortium name="The Broad Institute Genomics Platform"/>
            <consortium name="The Broad Institute Genome Sequencing Center for Infectious Disease"/>
            <person name="Neafsey D."/>
            <person name="Duraisingh M."/>
            <person name="Young S.K."/>
            <person name="Zeng Q."/>
            <person name="Gargeya S."/>
            <person name="Abouelleil A."/>
            <person name="Alvarado L."/>
            <person name="Chapman S.B."/>
            <person name="Gainer-Dewar J."/>
            <person name="Goldberg J."/>
            <person name="Griggs A."/>
            <person name="Gujja S."/>
            <person name="Hansen M."/>
            <person name="Howarth C."/>
            <person name="Imamovic A."/>
            <person name="Larimer J."/>
            <person name="Pearson M."/>
            <person name="Poon T.W."/>
            <person name="Priest M."/>
            <person name="Roberts A."/>
            <person name="Saif S."/>
            <person name="Shea T."/>
            <person name="Sykes S."/>
            <person name="Wortman J."/>
            <person name="Nusbaum C."/>
            <person name="Birren B."/>
        </authorList>
    </citation>
    <scope>NUCLEOTIDE SEQUENCE [LARGE SCALE GENOMIC DNA]</scope>
    <source>
        <strain evidence="3">nilgiri</strain>
    </source>
</reference>
<dbReference type="OrthoDB" id="368909at2759"/>
<evidence type="ECO:0000313" key="3">
    <source>
        <dbReference type="Proteomes" id="UP000054561"/>
    </source>
</evidence>
<evidence type="ECO:0000313" key="2">
    <source>
        <dbReference type="EMBL" id="KJP85900.1"/>
    </source>
</evidence>
<proteinExistence type="predicted"/>
<evidence type="ECO:0000259" key="1">
    <source>
        <dbReference type="SMART" id="SM00651"/>
    </source>
</evidence>
<gene>
    <name evidence="2" type="ORF">AK88_04487</name>
</gene>
<sequence>MNLSSTPVENKNDLLKGKGDVETSRELLETIMNNCYGRNFKVTVNDNREFFGALAYVDKYNLFLTNCEERYTGSQTYTRNCGDILIPFKIIKLVEIKKGYFDSCYEELKNAQQE</sequence>
<feature type="domain" description="Sm" evidence="1">
    <location>
        <begin position="30"/>
        <end position="96"/>
    </location>
</feature>
<dbReference type="Pfam" id="PF01423">
    <property type="entry name" value="LSM"/>
    <property type="match status" value="1"/>
</dbReference>
<accession>A0A0D9QFS0</accession>
<protein>
    <recommendedName>
        <fullName evidence="1">Sm domain-containing protein</fullName>
    </recommendedName>
</protein>
<dbReference type="SUPFAM" id="SSF50182">
    <property type="entry name" value="Sm-like ribonucleoproteins"/>
    <property type="match status" value="1"/>
</dbReference>
<name>A0A0D9QFS0_PLAFR</name>
<dbReference type="VEuPathDB" id="PlasmoDB:AK88_04487"/>
<dbReference type="RefSeq" id="XP_012337520.1">
    <property type="nucleotide sequence ID" value="XM_012482097.1"/>
</dbReference>
<dbReference type="AlphaFoldDB" id="A0A0D9QFS0"/>
<dbReference type="InterPro" id="IPR001163">
    <property type="entry name" value="Sm_dom_euk/arc"/>
</dbReference>
<dbReference type="InterPro" id="IPR010920">
    <property type="entry name" value="LSM_dom_sf"/>
</dbReference>
<dbReference type="Proteomes" id="UP000054561">
    <property type="component" value="Unassembled WGS sequence"/>
</dbReference>
<dbReference type="GeneID" id="24269801"/>
<keyword evidence="3" id="KW-1185">Reference proteome</keyword>